<feature type="region of interest" description="Disordered" evidence="2">
    <location>
        <begin position="360"/>
        <end position="386"/>
    </location>
</feature>
<gene>
    <name evidence="6" type="ORF">RUM44_013109</name>
</gene>
<feature type="compositionally biased region" description="Polar residues" evidence="2">
    <location>
        <begin position="214"/>
        <end position="226"/>
    </location>
</feature>
<sequence length="523" mass="58385">MITLPIHLTKGPSRDTLFDFQYFFSGTLKVFVKPENLELYNIIPTFWVNGNQGNKWIQGFVPIERTEFPFQIVLEGIRGSGYVSDTAFDDVKIAFGTECAMLETLTSTESTTSVGEFEDQDEENIYFSCRNRCNQTLSSIDKESERNCDCQEECVQAKTCCSDFFDFCQFTDSTTEWLSSSTVDSSGLSYSEPKVSGDKTNDTVDSQKPPKTAINENPKTNATNTQNAAKVKIITIPVIDAEKEEPPQVTNSTAKVIGIPIIKTEEEVKPQVKNLTVKINEVPIIRGEKVVTKSEVNNSTNQANVTIPTRVVQNKTDVEKKFQLKSNVTKPANSVVNSSKMSPERNVTMQKINKTLKGTQPLENSIPVKPLKPPSSSTAAEAAAAPRKFVKNSKPVESINTVFREKVSVPVFPNELRFHKGKPKEFSGKENPQAIKIDKKEEVREGDFRGIIEAAGICLVVSVVLIILGVVWYRRSRSRKSERDGMVEDSDSIIYDVDFPDIESSEYHSLVSIRPDALRCTQK</sequence>
<keyword evidence="3" id="KW-0472">Membrane</keyword>
<evidence type="ECO:0008006" key="8">
    <source>
        <dbReference type="Google" id="ProtNLM"/>
    </source>
</evidence>
<dbReference type="Gene3D" id="2.60.120.200">
    <property type="match status" value="1"/>
</dbReference>
<dbReference type="InterPro" id="IPR001212">
    <property type="entry name" value="Somatomedin_B_dom"/>
</dbReference>
<name>A0ABR1BD79_POLSC</name>
<evidence type="ECO:0000259" key="4">
    <source>
        <dbReference type="PROSITE" id="PS50060"/>
    </source>
</evidence>
<dbReference type="InterPro" id="IPR000998">
    <property type="entry name" value="MAM_dom"/>
</dbReference>
<feature type="domain" description="SMB" evidence="5">
    <location>
        <begin position="125"/>
        <end position="174"/>
    </location>
</feature>
<dbReference type="InterPro" id="IPR036024">
    <property type="entry name" value="Somatomedin_B-like_dom_sf"/>
</dbReference>
<feature type="domain" description="MAM" evidence="4">
    <location>
        <begin position="48"/>
        <end position="101"/>
    </location>
</feature>
<feature type="compositionally biased region" description="Low complexity" evidence="2">
    <location>
        <begin position="179"/>
        <end position="191"/>
    </location>
</feature>
<dbReference type="SUPFAM" id="SSF49899">
    <property type="entry name" value="Concanavalin A-like lectins/glucanases"/>
    <property type="match status" value="1"/>
</dbReference>
<evidence type="ECO:0000256" key="2">
    <source>
        <dbReference type="SAM" id="MobiDB-lite"/>
    </source>
</evidence>
<dbReference type="PROSITE" id="PS50958">
    <property type="entry name" value="SMB_2"/>
    <property type="match status" value="1"/>
</dbReference>
<dbReference type="InterPro" id="IPR051560">
    <property type="entry name" value="MAM_domain-containing"/>
</dbReference>
<feature type="region of interest" description="Disordered" evidence="2">
    <location>
        <begin position="179"/>
        <end position="226"/>
    </location>
</feature>
<evidence type="ECO:0000313" key="7">
    <source>
        <dbReference type="Proteomes" id="UP001359485"/>
    </source>
</evidence>
<accession>A0ABR1BD79</accession>
<organism evidence="6 7">
    <name type="scientific">Polyplax serrata</name>
    <name type="common">Common mouse louse</name>
    <dbReference type="NCBI Taxonomy" id="468196"/>
    <lineage>
        <taxon>Eukaryota</taxon>
        <taxon>Metazoa</taxon>
        <taxon>Ecdysozoa</taxon>
        <taxon>Arthropoda</taxon>
        <taxon>Hexapoda</taxon>
        <taxon>Insecta</taxon>
        <taxon>Pterygota</taxon>
        <taxon>Neoptera</taxon>
        <taxon>Paraneoptera</taxon>
        <taxon>Psocodea</taxon>
        <taxon>Troctomorpha</taxon>
        <taxon>Phthiraptera</taxon>
        <taxon>Anoplura</taxon>
        <taxon>Polyplacidae</taxon>
        <taxon>Polyplax</taxon>
    </lineage>
</organism>
<evidence type="ECO:0000256" key="3">
    <source>
        <dbReference type="SAM" id="Phobius"/>
    </source>
</evidence>
<keyword evidence="1" id="KW-1015">Disulfide bond</keyword>
<dbReference type="Proteomes" id="UP001359485">
    <property type="component" value="Unassembled WGS sequence"/>
</dbReference>
<keyword evidence="3" id="KW-0812">Transmembrane</keyword>
<dbReference type="EMBL" id="JAWJWF010000001">
    <property type="protein sequence ID" value="KAK6641398.1"/>
    <property type="molecule type" value="Genomic_DNA"/>
</dbReference>
<evidence type="ECO:0000313" key="6">
    <source>
        <dbReference type="EMBL" id="KAK6641398.1"/>
    </source>
</evidence>
<proteinExistence type="predicted"/>
<evidence type="ECO:0000256" key="1">
    <source>
        <dbReference type="ARBA" id="ARBA00023157"/>
    </source>
</evidence>
<keyword evidence="7" id="KW-1185">Reference proteome</keyword>
<dbReference type="PROSITE" id="PS00524">
    <property type="entry name" value="SMB_1"/>
    <property type="match status" value="1"/>
</dbReference>
<evidence type="ECO:0000259" key="5">
    <source>
        <dbReference type="PROSITE" id="PS50958"/>
    </source>
</evidence>
<protein>
    <recommendedName>
        <fullName evidence="8">MAM domain-containing protein</fullName>
    </recommendedName>
</protein>
<dbReference type="PANTHER" id="PTHR23282">
    <property type="entry name" value="APICAL ENDOSOMAL GLYCOPROTEIN PRECURSOR"/>
    <property type="match status" value="1"/>
</dbReference>
<dbReference type="Gene3D" id="4.10.410.20">
    <property type="match status" value="1"/>
</dbReference>
<dbReference type="Pfam" id="PF01033">
    <property type="entry name" value="Somatomedin_B"/>
    <property type="match status" value="1"/>
</dbReference>
<dbReference type="PROSITE" id="PS50060">
    <property type="entry name" value="MAM_2"/>
    <property type="match status" value="1"/>
</dbReference>
<dbReference type="Pfam" id="PF00629">
    <property type="entry name" value="MAM"/>
    <property type="match status" value="1"/>
</dbReference>
<keyword evidence="3" id="KW-1133">Transmembrane helix</keyword>
<dbReference type="SUPFAM" id="SSF90188">
    <property type="entry name" value="Somatomedin B domain"/>
    <property type="match status" value="1"/>
</dbReference>
<reference evidence="6 7" key="1">
    <citation type="submission" date="2023-09" db="EMBL/GenBank/DDBJ databases">
        <title>Genomes of two closely related lineages of the louse Polyplax serrata with different host specificities.</title>
        <authorList>
            <person name="Martinu J."/>
            <person name="Tarabai H."/>
            <person name="Stefka J."/>
            <person name="Hypsa V."/>
        </authorList>
    </citation>
    <scope>NUCLEOTIDE SEQUENCE [LARGE SCALE GENOMIC DNA]</scope>
    <source>
        <strain evidence="6">98ZLc_SE</strain>
    </source>
</reference>
<dbReference type="PANTHER" id="PTHR23282:SF146">
    <property type="entry name" value="RT07201P-RELATED"/>
    <property type="match status" value="1"/>
</dbReference>
<feature type="compositionally biased region" description="Low complexity" evidence="2">
    <location>
        <begin position="374"/>
        <end position="386"/>
    </location>
</feature>
<dbReference type="InterPro" id="IPR013320">
    <property type="entry name" value="ConA-like_dom_sf"/>
</dbReference>
<comment type="caution">
    <text evidence="6">The sequence shown here is derived from an EMBL/GenBank/DDBJ whole genome shotgun (WGS) entry which is preliminary data.</text>
</comment>
<feature type="transmembrane region" description="Helical" evidence="3">
    <location>
        <begin position="454"/>
        <end position="473"/>
    </location>
</feature>